<dbReference type="PROSITE" id="PS51257">
    <property type="entry name" value="PROKAR_LIPOPROTEIN"/>
    <property type="match status" value="1"/>
</dbReference>
<comment type="caution">
    <text evidence="3">The sequence shown here is derived from an EMBL/GenBank/DDBJ whole genome shotgun (WGS) entry which is preliminary data.</text>
</comment>
<dbReference type="AlphaFoldDB" id="A0A0J9C6Z1"/>
<evidence type="ECO:0000256" key="1">
    <source>
        <dbReference type="SAM" id="SignalP"/>
    </source>
</evidence>
<feature type="chain" id="PRO_5038419156" description="DUF3502 domain-containing protein" evidence="1">
    <location>
        <begin position="22"/>
        <end position="500"/>
    </location>
</feature>
<dbReference type="EMBL" id="ADLK01000018">
    <property type="protein sequence ID" value="KMW20897.1"/>
    <property type="molecule type" value="Genomic_DNA"/>
</dbReference>
<dbReference type="SUPFAM" id="SSF53850">
    <property type="entry name" value="Periplasmic binding protein-like II"/>
    <property type="match status" value="1"/>
</dbReference>
<dbReference type="RefSeq" id="WP_082173854.1">
    <property type="nucleotide sequence ID" value="NZ_KQ235877.1"/>
</dbReference>
<evidence type="ECO:0000313" key="4">
    <source>
        <dbReference type="Proteomes" id="UP000037392"/>
    </source>
</evidence>
<proteinExistence type="predicted"/>
<dbReference type="InterPro" id="IPR006059">
    <property type="entry name" value="SBP"/>
</dbReference>
<gene>
    <name evidence="3" type="ORF">HMPREF9470_01956</name>
</gene>
<dbReference type="InterPro" id="IPR050490">
    <property type="entry name" value="Bact_solute-bd_prot1"/>
</dbReference>
<dbReference type="Pfam" id="PF12010">
    <property type="entry name" value="DUF3502"/>
    <property type="match status" value="1"/>
</dbReference>
<dbReference type="Pfam" id="PF01547">
    <property type="entry name" value="SBP_bac_1"/>
    <property type="match status" value="1"/>
</dbReference>
<protein>
    <recommendedName>
        <fullName evidence="2">DUF3502 domain-containing protein</fullName>
    </recommendedName>
</protein>
<organism evidence="3 4">
    <name type="scientific">[Clostridium] citroniae WAL-19142</name>
    <dbReference type="NCBI Taxonomy" id="742734"/>
    <lineage>
        <taxon>Bacteria</taxon>
        <taxon>Bacillati</taxon>
        <taxon>Bacillota</taxon>
        <taxon>Clostridia</taxon>
        <taxon>Lachnospirales</taxon>
        <taxon>Lachnospiraceae</taxon>
        <taxon>Enterocloster</taxon>
    </lineage>
</organism>
<reference evidence="3 4" key="1">
    <citation type="submission" date="2011-04" db="EMBL/GenBank/DDBJ databases">
        <title>The Genome Sequence of Clostridium citroniae WAL-19142.</title>
        <authorList>
            <consortium name="The Broad Institute Genome Sequencing Platform"/>
            <person name="Earl A."/>
            <person name="Ward D."/>
            <person name="Feldgarden M."/>
            <person name="Gevers D."/>
            <person name="Warren Y.A."/>
            <person name="Tyrrell K.L."/>
            <person name="Citron D.M."/>
            <person name="Goldstein E.J."/>
            <person name="Daigneault M."/>
            <person name="Allen-Vercoe E."/>
            <person name="Young S.K."/>
            <person name="Zeng Q."/>
            <person name="Gargeya S."/>
            <person name="Fitzgerald M."/>
            <person name="Haas B."/>
            <person name="Abouelleil A."/>
            <person name="Alvarado L."/>
            <person name="Arachchi H.M."/>
            <person name="Berlin A."/>
            <person name="Brown A."/>
            <person name="Chapman S.B."/>
            <person name="Chen Z."/>
            <person name="Dunbar C."/>
            <person name="Freedman E."/>
            <person name="Gearin G."/>
            <person name="Gellesch M."/>
            <person name="Goldberg J."/>
            <person name="Griggs A."/>
            <person name="Gujja S."/>
            <person name="Heilman E.R."/>
            <person name="Heiman D."/>
            <person name="Howarth C."/>
            <person name="Larson L."/>
            <person name="Lui A."/>
            <person name="MacDonald P.J."/>
            <person name="Mehta T."/>
            <person name="Montmayeur A."/>
            <person name="Murphy C."/>
            <person name="Neiman D."/>
            <person name="Pearson M."/>
            <person name="Priest M."/>
            <person name="Roberts A."/>
            <person name="Saif S."/>
            <person name="Shea T."/>
            <person name="Shenoy N."/>
            <person name="Sisk P."/>
            <person name="Stolte C."/>
            <person name="Sykes S."/>
            <person name="White J."/>
            <person name="Yandava C."/>
            <person name="Wortman J."/>
            <person name="Nusbaum C."/>
            <person name="Birren B."/>
        </authorList>
    </citation>
    <scope>NUCLEOTIDE SEQUENCE [LARGE SCALE GENOMIC DNA]</scope>
    <source>
        <strain evidence="3 4">WAL-19142</strain>
    </source>
</reference>
<dbReference type="Gene3D" id="3.40.190.10">
    <property type="entry name" value="Periplasmic binding protein-like II"/>
    <property type="match status" value="2"/>
</dbReference>
<dbReference type="Proteomes" id="UP000037392">
    <property type="component" value="Unassembled WGS sequence"/>
</dbReference>
<name>A0A0J9C6Z1_9FIRM</name>
<dbReference type="OrthoDB" id="2636783at2"/>
<keyword evidence="1" id="KW-0732">Signal</keyword>
<evidence type="ECO:0000259" key="2">
    <source>
        <dbReference type="Pfam" id="PF12010"/>
    </source>
</evidence>
<feature type="signal peptide" evidence="1">
    <location>
        <begin position="1"/>
        <end position="21"/>
    </location>
</feature>
<accession>A0A0J9C6Z1</accession>
<feature type="domain" description="DUF3502" evidence="2">
    <location>
        <begin position="428"/>
        <end position="496"/>
    </location>
</feature>
<dbReference type="PANTHER" id="PTHR43649:SF17">
    <property type="entry name" value="ABC TRANSPORTER SOLUTE BINDING PROTEIN-SUGAR TRANSPORT"/>
    <property type="match status" value="1"/>
</dbReference>
<dbReference type="PANTHER" id="PTHR43649">
    <property type="entry name" value="ARABINOSE-BINDING PROTEIN-RELATED"/>
    <property type="match status" value="1"/>
</dbReference>
<dbReference type="InterPro" id="IPR022627">
    <property type="entry name" value="DUF3502"/>
</dbReference>
<evidence type="ECO:0000313" key="3">
    <source>
        <dbReference type="EMBL" id="KMW20897.1"/>
    </source>
</evidence>
<sequence length="500" mass="55595">MRKLKLFLAVCLMTAALTACSGNTSSQTDTSSSAGETTEDTVTLKLVFQGDADSAELKKVQEAMNAVTVPAINAKVELTRISHGTFNDQLNLILSSGEEVDLVNLRQLNTITLTSNGTIRPLTQLLQEYGKETYEAISESDWECCYIDGEIMVVPSNKDKAFQMCILMDKAICDELDIPYGTNATLDEIHDYLVRVKEAYPDMYPLVTEAGGSLHNHLGNDELGDNFGVIVDIYNDDLVVENLFTSDLFINLCQQMWDWAQEGLIMPDGASNTDTANSLMAAGKAFARINTRKPGYENERSVQIGKEVVSLSFMEPFTMTDAVSTTYGWAIPYSSKHPEKAMQLLNMLYTNPELANIMCNGVENEHWVYTDENKTNIKYPDGKTSANVGYGRVTYVQPNQQITIPWDGDPVDIWDQMDEFNRTAHASPAKGFVYDNSNVLNEVTACMNVKNKYWNGLLCGSMDPSVAIPEMNTELEANGIDRIIAEKQRQLDEWAAGRDQ</sequence>
<dbReference type="GeneID" id="93166280"/>
<dbReference type="PATRIC" id="fig|742734.4.peg.2098"/>